<proteinExistence type="predicted"/>
<sequence length="145" mass="16127">MRRFRRRYKHCVSKLAADIGIEEQHIQHSGATKLHSSHIVTLTGLKPHLSPSSLLSGTILSSILCSASINRSSQCNIWHREVRINRESAFYRNTYKRVTNWSSFILHPGLSAISGSHATAHLTSQTTGNRYLACDLAGTRCPCPS</sequence>
<gene>
    <name evidence="1" type="ORF">L207DRAFT_173746</name>
</gene>
<organism evidence="1 2">
    <name type="scientific">Hyaloscypha variabilis (strain UAMH 11265 / GT02V1 / F)</name>
    <name type="common">Meliniomyces variabilis</name>
    <dbReference type="NCBI Taxonomy" id="1149755"/>
    <lineage>
        <taxon>Eukaryota</taxon>
        <taxon>Fungi</taxon>
        <taxon>Dikarya</taxon>
        <taxon>Ascomycota</taxon>
        <taxon>Pezizomycotina</taxon>
        <taxon>Leotiomycetes</taxon>
        <taxon>Helotiales</taxon>
        <taxon>Hyaloscyphaceae</taxon>
        <taxon>Hyaloscypha</taxon>
        <taxon>Hyaloscypha variabilis</taxon>
    </lineage>
</organism>
<evidence type="ECO:0000313" key="2">
    <source>
        <dbReference type="Proteomes" id="UP000235786"/>
    </source>
</evidence>
<reference evidence="1 2" key="1">
    <citation type="submission" date="2016-04" db="EMBL/GenBank/DDBJ databases">
        <title>A degradative enzymes factory behind the ericoid mycorrhizal symbiosis.</title>
        <authorList>
            <consortium name="DOE Joint Genome Institute"/>
            <person name="Martino E."/>
            <person name="Morin E."/>
            <person name="Grelet G."/>
            <person name="Kuo A."/>
            <person name="Kohler A."/>
            <person name="Daghino S."/>
            <person name="Barry K."/>
            <person name="Choi C."/>
            <person name="Cichocki N."/>
            <person name="Clum A."/>
            <person name="Copeland A."/>
            <person name="Hainaut M."/>
            <person name="Haridas S."/>
            <person name="Labutti K."/>
            <person name="Lindquist E."/>
            <person name="Lipzen A."/>
            <person name="Khouja H.-R."/>
            <person name="Murat C."/>
            <person name="Ohm R."/>
            <person name="Olson A."/>
            <person name="Spatafora J."/>
            <person name="Veneault-Fourrey C."/>
            <person name="Henrissat B."/>
            <person name="Grigoriev I."/>
            <person name="Martin F."/>
            <person name="Perotto S."/>
        </authorList>
    </citation>
    <scope>NUCLEOTIDE SEQUENCE [LARGE SCALE GENOMIC DNA]</scope>
    <source>
        <strain evidence="1 2">F</strain>
    </source>
</reference>
<dbReference type="EMBL" id="KZ613957">
    <property type="protein sequence ID" value="PMD32962.1"/>
    <property type="molecule type" value="Genomic_DNA"/>
</dbReference>
<dbReference type="Proteomes" id="UP000235786">
    <property type="component" value="Unassembled WGS sequence"/>
</dbReference>
<protein>
    <submittedName>
        <fullName evidence="1">Uncharacterized protein</fullName>
    </submittedName>
</protein>
<name>A0A2J6R368_HYAVF</name>
<keyword evidence="2" id="KW-1185">Reference proteome</keyword>
<evidence type="ECO:0000313" key="1">
    <source>
        <dbReference type="EMBL" id="PMD32962.1"/>
    </source>
</evidence>
<dbReference type="AlphaFoldDB" id="A0A2J6R368"/>
<accession>A0A2J6R368</accession>